<name>A0A016T730_9BILA</name>
<organism evidence="11 12">
    <name type="scientific">Ancylostoma ceylanicum</name>
    <dbReference type="NCBI Taxonomy" id="53326"/>
    <lineage>
        <taxon>Eukaryota</taxon>
        <taxon>Metazoa</taxon>
        <taxon>Ecdysozoa</taxon>
        <taxon>Nematoda</taxon>
        <taxon>Chromadorea</taxon>
        <taxon>Rhabditida</taxon>
        <taxon>Rhabditina</taxon>
        <taxon>Rhabditomorpha</taxon>
        <taxon>Strongyloidea</taxon>
        <taxon>Ancylostomatidae</taxon>
        <taxon>Ancylostomatinae</taxon>
        <taxon>Ancylostoma</taxon>
    </lineage>
</organism>
<evidence type="ECO:0000256" key="1">
    <source>
        <dbReference type="ARBA" id="ARBA00000721"/>
    </source>
</evidence>
<keyword evidence="8" id="KW-0378">Hydrolase</keyword>
<evidence type="ECO:0000256" key="8">
    <source>
        <dbReference type="ARBA" id="ARBA00022801"/>
    </source>
</evidence>
<dbReference type="InterPro" id="IPR001375">
    <property type="entry name" value="Peptidase_S9_cat"/>
</dbReference>
<dbReference type="GO" id="GO:0008242">
    <property type="term" value="F:omega peptidase activity"/>
    <property type="evidence" value="ECO:0007669"/>
    <property type="project" value="UniProtKB-EC"/>
</dbReference>
<evidence type="ECO:0000256" key="6">
    <source>
        <dbReference type="ARBA" id="ARBA00018421"/>
    </source>
</evidence>
<dbReference type="InterPro" id="IPR045550">
    <property type="entry name" value="AARE_N"/>
</dbReference>
<dbReference type="EC" id="3.4.19.1" evidence="5"/>
<evidence type="ECO:0000256" key="4">
    <source>
        <dbReference type="ARBA" id="ARBA00011881"/>
    </source>
</evidence>
<dbReference type="EMBL" id="JARK01001464">
    <property type="protein sequence ID" value="EYB98768.1"/>
    <property type="molecule type" value="Genomic_DNA"/>
</dbReference>
<comment type="subcellular location">
    <subcellularLocation>
        <location evidence="2">Cytoplasm</location>
    </subcellularLocation>
</comment>
<dbReference type="FunFam" id="2.120.10.30:FF:000232">
    <property type="entry name" value="Protein CBR-DPF-5"/>
    <property type="match status" value="1"/>
</dbReference>
<sequence length="774" mass="85995">MSQNHSSRTIPSNVTKSLLYISRDEYRTLKILQRLGFLRSVRNSISTIAMASTTAAEHDVRGLEKLKDIYGDLAQVPVPSSGRIQRSGKIIQVTSVWDNPALPLKKSTKTQRSSVIEQVDETKELRLISTTSLPMTNFESQSTAYSPSNSLVAQLITIPDGKDKKQYLRVFDQNEHIEVLCSDLSGQKKHGIIYGGGSGPFSALRFSHGEGHVLYCAERNVKTAQYYDADLEWDNDEKILESNVGKKFELRESWGESCADVKRPVLCIVDILSGIVTVLDQIPVEISPTFAIWAPDDAGIVFFGLRNEPFKLGRIYCNNRAGTMYYYELASAKLYTIGAENIAAEHPTFSPDGKTLVYFQRRADGPHQAVMECVKVPWPYNGSAPSLVVPIVHEVSRACEFPGLSTIQGVPRCWTADGDRLIVGTAWRSKMELVAIDITNGHVGRLTNHGQCHGSWQVADVCEDEVLAVVSAPNRPPALLLGTLPAKGQEDKMVWTRLDNFTVIENRKNLLNYSWKLVGLQRSGETPYEGILLLPNDGDSVPLVVYPHGGPHSVSIAAWPRRTITSLINSGFAILMVNYHGSLGFGDKFIRSLPGRCGDLDVKDVHHAALTVLDAESRLDRDRVVLYGASHGGFLVSHLMGQYPGFYKSCVAHNPVLNILAMHETTDIPDWTLVEGTGQECDWTRSLTEKQRNQMFESSPIAHVEKAITPYLLLIGEKDLRVAPHYRAFIRNLLARGIPCKILTYPDSAHPIDEVDADADATINIIRWFQKSFK</sequence>
<dbReference type="STRING" id="53326.A0A016T730"/>
<evidence type="ECO:0000256" key="2">
    <source>
        <dbReference type="ARBA" id="ARBA00004496"/>
    </source>
</evidence>
<dbReference type="Gene3D" id="2.120.10.30">
    <property type="entry name" value="TolB, C-terminal domain"/>
    <property type="match status" value="1"/>
</dbReference>
<feature type="domain" description="Peptidase S9 prolyl oligopeptidase catalytic" evidence="9">
    <location>
        <begin position="564"/>
        <end position="774"/>
    </location>
</feature>
<protein>
    <recommendedName>
        <fullName evidence="6">Acylamino-acid-releasing enzyme</fullName>
        <ecNumber evidence="5">3.4.19.1</ecNumber>
    </recommendedName>
</protein>
<evidence type="ECO:0000259" key="9">
    <source>
        <dbReference type="Pfam" id="PF00326"/>
    </source>
</evidence>
<proteinExistence type="inferred from homology"/>
<dbReference type="SUPFAM" id="SSF82171">
    <property type="entry name" value="DPP6 N-terminal domain-like"/>
    <property type="match status" value="1"/>
</dbReference>
<dbReference type="Gene3D" id="3.40.50.1820">
    <property type="entry name" value="alpha/beta hydrolase"/>
    <property type="match status" value="1"/>
</dbReference>
<dbReference type="InterPro" id="IPR011042">
    <property type="entry name" value="6-blade_b-propeller_TolB-like"/>
</dbReference>
<evidence type="ECO:0000313" key="12">
    <source>
        <dbReference type="Proteomes" id="UP000024635"/>
    </source>
</evidence>
<dbReference type="FunFam" id="3.40.50.1820:FF:000043">
    <property type="entry name" value="acylamino-acid-releasing enzyme"/>
    <property type="match status" value="1"/>
</dbReference>
<comment type="catalytic activity">
    <reaction evidence="1">
        <text>Cleavage of an N-acetyl or N-formyl amino acid from the N-terminus of a polypeptide.</text>
        <dbReference type="EC" id="3.4.19.1"/>
    </reaction>
</comment>
<dbReference type="Pfam" id="PF00326">
    <property type="entry name" value="Peptidase_S9"/>
    <property type="match status" value="1"/>
</dbReference>
<dbReference type="GO" id="GO:0004252">
    <property type="term" value="F:serine-type endopeptidase activity"/>
    <property type="evidence" value="ECO:0007669"/>
    <property type="project" value="TreeGrafter"/>
</dbReference>
<dbReference type="PANTHER" id="PTHR42776">
    <property type="entry name" value="SERINE PEPTIDASE S9 FAMILY MEMBER"/>
    <property type="match status" value="1"/>
</dbReference>
<dbReference type="Proteomes" id="UP000024635">
    <property type="component" value="Unassembled WGS sequence"/>
</dbReference>
<evidence type="ECO:0000256" key="5">
    <source>
        <dbReference type="ARBA" id="ARBA00012917"/>
    </source>
</evidence>
<dbReference type="OrthoDB" id="416344at2759"/>
<reference evidence="12" key="1">
    <citation type="journal article" date="2015" name="Nat. Genet.">
        <title>The genome and transcriptome of the zoonotic hookworm Ancylostoma ceylanicum identify infection-specific gene families.</title>
        <authorList>
            <person name="Schwarz E.M."/>
            <person name="Hu Y."/>
            <person name="Antoshechkin I."/>
            <person name="Miller M.M."/>
            <person name="Sternberg P.W."/>
            <person name="Aroian R.V."/>
        </authorList>
    </citation>
    <scope>NUCLEOTIDE SEQUENCE</scope>
    <source>
        <strain evidence="12">HY135</strain>
    </source>
</reference>
<evidence type="ECO:0000313" key="11">
    <source>
        <dbReference type="EMBL" id="EYB98768.1"/>
    </source>
</evidence>
<comment type="similarity">
    <text evidence="3">Belongs to the peptidase S9C family.</text>
</comment>
<evidence type="ECO:0000259" key="10">
    <source>
        <dbReference type="Pfam" id="PF19283"/>
    </source>
</evidence>
<accession>A0A016T730</accession>
<keyword evidence="12" id="KW-1185">Reference proteome</keyword>
<dbReference type="PANTHER" id="PTHR42776:SF4">
    <property type="entry name" value="ACYLAMINO-ACID-RELEASING ENZYME"/>
    <property type="match status" value="1"/>
</dbReference>
<evidence type="ECO:0000256" key="7">
    <source>
        <dbReference type="ARBA" id="ARBA00022490"/>
    </source>
</evidence>
<evidence type="ECO:0000256" key="3">
    <source>
        <dbReference type="ARBA" id="ARBA00010040"/>
    </source>
</evidence>
<feature type="domain" description="Acylamino-acid-releasing enzyme N-terminal" evidence="10">
    <location>
        <begin position="128"/>
        <end position="499"/>
    </location>
</feature>
<dbReference type="SUPFAM" id="SSF53474">
    <property type="entry name" value="alpha/beta-Hydrolases"/>
    <property type="match status" value="1"/>
</dbReference>
<dbReference type="AlphaFoldDB" id="A0A016T730"/>
<dbReference type="InterPro" id="IPR029058">
    <property type="entry name" value="AB_hydrolase_fold"/>
</dbReference>
<dbReference type="GO" id="GO:0005737">
    <property type="term" value="C:cytoplasm"/>
    <property type="evidence" value="ECO:0007669"/>
    <property type="project" value="UniProtKB-SubCell"/>
</dbReference>
<comment type="caution">
    <text evidence="11">The sequence shown here is derived from an EMBL/GenBank/DDBJ whole genome shotgun (WGS) entry which is preliminary data.</text>
</comment>
<gene>
    <name evidence="11" type="primary">Acey_s0128.g1432</name>
    <name evidence="11" type="synonym">Acey-dpf-5</name>
    <name evidence="11" type="ORF">Y032_0128g1432</name>
</gene>
<keyword evidence="7" id="KW-0963">Cytoplasm</keyword>
<comment type="subunit">
    <text evidence="4">Homotetramer.</text>
</comment>
<dbReference type="Pfam" id="PF19283">
    <property type="entry name" value="APEH_N"/>
    <property type="match status" value="1"/>
</dbReference>
<dbReference type="GO" id="GO:0006508">
    <property type="term" value="P:proteolysis"/>
    <property type="evidence" value="ECO:0007669"/>
    <property type="project" value="InterPro"/>
</dbReference>